<dbReference type="HOGENOM" id="CLU_082121_0_0_11"/>
<name>W5W0H9_9PSEU</name>
<dbReference type="PATRIC" id="fig|1449976.3.peg.963"/>
<feature type="region of interest" description="Disordered" evidence="3">
    <location>
        <begin position="110"/>
        <end position="137"/>
    </location>
</feature>
<reference evidence="4 5" key="1">
    <citation type="journal article" date="2014" name="BMC Genomics">
        <title>Complete genome sequence of producer of the glycopeptide antibiotic Aculeximycin Kutzneria albida DSM 43870T, a representative of minor genus of Pseudonocardiaceae.</title>
        <authorList>
            <person name="Rebets Y."/>
            <person name="Tokovenko B."/>
            <person name="Lushchyk I."/>
            <person name="Ruckert C."/>
            <person name="Zaburannyi N."/>
            <person name="Bechthold A."/>
            <person name="Kalinowski J."/>
            <person name="Luzhetskyy A."/>
        </authorList>
    </citation>
    <scope>NUCLEOTIDE SEQUENCE [LARGE SCALE GENOMIC DNA]</scope>
    <source>
        <strain evidence="4">DSM 43870</strain>
    </source>
</reference>
<keyword evidence="2" id="KW-0804">Transcription</keyword>
<evidence type="ECO:0000256" key="2">
    <source>
        <dbReference type="ARBA" id="ARBA00023163"/>
    </source>
</evidence>
<dbReference type="Proteomes" id="UP000019225">
    <property type="component" value="Chromosome"/>
</dbReference>
<protein>
    <submittedName>
        <fullName evidence="4">Uncharacterized protein</fullName>
    </submittedName>
</protein>
<accession>W5W0H9</accession>
<dbReference type="AlphaFoldDB" id="W5W0H9"/>
<dbReference type="RefSeq" id="WP_025354581.1">
    <property type="nucleotide sequence ID" value="NZ_CP007155.1"/>
</dbReference>
<dbReference type="InterPro" id="IPR041916">
    <property type="entry name" value="Anti_sigma_zinc_sf"/>
</dbReference>
<gene>
    <name evidence="4" type="ORF">KALB_959</name>
</gene>
<dbReference type="EMBL" id="CP007155">
    <property type="protein sequence ID" value="AHH94332.1"/>
    <property type="molecule type" value="Genomic_DNA"/>
</dbReference>
<evidence type="ECO:0000313" key="5">
    <source>
        <dbReference type="Proteomes" id="UP000019225"/>
    </source>
</evidence>
<evidence type="ECO:0000256" key="1">
    <source>
        <dbReference type="ARBA" id="ARBA00023015"/>
    </source>
</evidence>
<keyword evidence="5" id="KW-1185">Reference proteome</keyword>
<evidence type="ECO:0000313" key="4">
    <source>
        <dbReference type="EMBL" id="AHH94332.1"/>
    </source>
</evidence>
<dbReference type="OrthoDB" id="4775043at2"/>
<dbReference type="eggNOG" id="COG5662">
    <property type="taxonomic scope" value="Bacteria"/>
</dbReference>
<evidence type="ECO:0000256" key="3">
    <source>
        <dbReference type="SAM" id="MobiDB-lite"/>
    </source>
</evidence>
<feature type="compositionally biased region" description="Polar residues" evidence="3">
    <location>
        <begin position="110"/>
        <end position="133"/>
    </location>
</feature>
<organism evidence="4 5">
    <name type="scientific">Kutzneria albida DSM 43870</name>
    <dbReference type="NCBI Taxonomy" id="1449976"/>
    <lineage>
        <taxon>Bacteria</taxon>
        <taxon>Bacillati</taxon>
        <taxon>Actinomycetota</taxon>
        <taxon>Actinomycetes</taxon>
        <taxon>Pseudonocardiales</taxon>
        <taxon>Pseudonocardiaceae</taxon>
        <taxon>Kutzneria</taxon>
    </lineage>
</organism>
<proteinExistence type="predicted"/>
<sequence length="218" mass="22153">MTDLRGWSLPRLPEQHLAPDAVVAFVDGELSATAHDRAAAHLARCPFCAAEAATQRHARAAMRTASAPVASAGLLASLRAIPQEVELPSGPDNLAVTEDGQLVTVLRPGKTQSVPFGSGTPFGSSQPLGSSPNVLGRRRAKQGAGAVVSGLVLASLAIVTMHGDAPVGGTEAGNRPGDSHPAVAGVPVDPRAQRPVPATATATVTTTVATTITELPHR</sequence>
<dbReference type="Gene3D" id="1.10.10.1320">
    <property type="entry name" value="Anti-sigma factor, zinc-finger domain"/>
    <property type="match status" value="1"/>
</dbReference>
<dbReference type="KEGG" id="kal:KALB_959"/>
<keyword evidence="1" id="KW-0805">Transcription regulation</keyword>
<dbReference type="STRING" id="1449976.KALB_959"/>
<feature type="region of interest" description="Disordered" evidence="3">
    <location>
        <begin position="167"/>
        <end position="199"/>
    </location>
</feature>